<reference evidence="1 2" key="1">
    <citation type="journal article" date="2011" name="J. Bacteriol.">
        <title>Complete genome sequence of 'Vulcanisaeta moutnovskia' strain 768-28, a novel member of the hyperthermophilic crenarchaeal genus vulcanisaeta.</title>
        <authorList>
            <person name="Gumerov V.M."/>
            <person name="Mardanov A.V."/>
            <person name="Beletsky A.V."/>
            <person name="Prokofeva M.I."/>
            <person name="Bonch-Osmolovskaya E.A."/>
            <person name="Ravin N.V."/>
            <person name="Skryabin K.G."/>
        </authorList>
    </citation>
    <scope>NUCLEOTIDE SEQUENCE [LARGE SCALE GENOMIC DNA]</scope>
    <source>
        <strain evidence="1 2">768-28</strain>
    </source>
</reference>
<proteinExistence type="predicted"/>
<organism evidence="1 2">
    <name type="scientific">Vulcanisaeta moutnovskia (strain 768-28)</name>
    <dbReference type="NCBI Taxonomy" id="985053"/>
    <lineage>
        <taxon>Archaea</taxon>
        <taxon>Thermoproteota</taxon>
        <taxon>Thermoprotei</taxon>
        <taxon>Thermoproteales</taxon>
        <taxon>Thermoproteaceae</taxon>
        <taxon>Vulcanisaeta</taxon>
    </lineage>
</organism>
<dbReference type="Proteomes" id="UP000007485">
    <property type="component" value="Chromosome"/>
</dbReference>
<dbReference type="AlphaFoldDB" id="F0QX72"/>
<accession>F0QX72</accession>
<dbReference type="KEGG" id="vmo:VMUT_2164"/>
<dbReference type="eggNOG" id="arCOG01199">
    <property type="taxonomic scope" value="Archaea"/>
</dbReference>
<evidence type="ECO:0000313" key="2">
    <source>
        <dbReference type="Proteomes" id="UP000007485"/>
    </source>
</evidence>
<keyword evidence="2" id="KW-1185">Reference proteome</keyword>
<sequence>MLDTPPNVEVFAFDVNEVFKIVDQYYPLALDIALGIVLKNDGHFR</sequence>
<evidence type="ECO:0000313" key="1">
    <source>
        <dbReference type="EMBL" id="ADY02361.1"/>
    </source>
</evidence>
<dbReference type="HOGENOM" id="CLU_3194716_0_0_2"/>
<dbReference type="EMBL" id="CP002529">
    <property type="protein sequence ID" value="ADY02361.1"/>
    <property type="molecule type" value="Genomic_DNA"/>
</dbReference>
<protein>
    <submittedName>
        <fullName evidence="1">Uncharacterized protein</fullName>
    </submittedName>
</protein>
<gene>
    <name evidence="1" type="ordered locus">VMUT_2164</name>
</gene>
<name>F0QX72_VULM7</name>